<dbReference type="Pfam" id="PF00356">
    <property type="entry name" value="LacI"/>
    <property type="match status" value="1"/>
</dbReference>
<organism evidence="5 6">
    <name type="scientific">Dactylosporangium sucinum</name>
    <dbReference type="NCBI Taxonomy" id="1424081"/>
    <lineage>
        <taxon>Bacteria</taxon>
        <taxon>Bacillati</taxon>
        <taxon>Actinomycetota</taxon>
        <taxon>Actinomycetes</taxon>
        <taxon>Micromonosporales</taxon>
        <taxon>Micromonosporaceae</taxon>
        <taxon>Dactylosporangium</taxon>
    </lineage>
</organism>
<dbReference type="Pfam" id="PF13377">
    <property type="entry name" value="Peripla_BP_3"/>
    <property type="match status" value="1"/>
</dbReference>
<reference evidence="5" key="1">
    <citation type="journal article" date="2014" name="Int. J. Syst. Evol. Microbiol.">
        <title>Complete genome sequence of Corynebacterium casei LMG S-19264T (=DSM 44701T), isolated from a smear-ripened cheese.</title>
        <authorList>
            <consortium name="US DOE Joint Genome Institute (JGI-PGF)"/>
            <person name="Walter F."/>
            <person name="Albersmeier A."/>
            <person name="Kalinowski J."/>
            <person name="Ruckert C."/>
        </authorList>
    </citation>
    <scope>NUCLEOTIDE SEQUENCE</scope>
    <source>
        <strain evidence="5">JCM 19831</strain>
    </source>
</reference>
<evidence type="ECO:0000256" key="1">
    <source>
        <dbReference type="ARBA" id="ARBA00023015"/>
    </source>
</evidence>
<evidence type="ECO:0000259" key="4">
    <source>
        <dbReference type="PROSITE" id="PS50932"/>
    </source>
</evidence>
<evidence type="ECO:0000256" key="3">
    <source>
        <dbReference type="ARBA" id="ARBA00023163"/>
    </source>
</evidence>
<keyword evidence="1" id="KW-0805">Transcription regulation</keyword>
<keyword evidence="6" id="KW-1185">Reference proteome</keyword>
<accession>A0A917U663</accession>
<dbReference type="Gene3D" id="1.10.260.40">
    <property type="entry name" value="lambda repressor-like DNA-binding domains"/>
    <property type="match status" value="1"/>
</dbReference>
<dbReference type="AlphaFoldDB" id="A0A917U663"/>
<keyword evidence="2" id="KW-0238">DNA-binding</keyword>
<dbReference type="InterPro" id="IPR028082">
    <property type="entry name" value="Peripla_BP_I"/>
</dbReference>
<feature type="domain" description="HTH lacI-type" evidence="4">
    <location>
        <begin position="9"/>
        <end position="63"/>
    </location>
</feature>
<dbReference type="EMBL" id="BMPI01000045">
    <property type="protein sequence ID" value="GGM61708.1"/>
    <property type="molecule type" value="Genomic_DNA"/>
</dbReference>
<sequence length="346" mass="37163">MTGSDSRPPTLEQVANYAGVSRATVSRVINGVQTVDPELRRTVERAIAATGYVPNLAARSLVTRRTDSIALVVSEPERSGYETPFLTRMFTDPYLGRVTAGAQEVLRPLGIHLVIFLADPPARPHLLRYLRQGHVDGALLISSHADDPLPAQLVDLGVPVVLSCRPGRPVNTSFVDVDQRAGVRMAVDRLASLGRRCLATITGPLDMPAAQDRLSGFEEAAAAHGLGTPLHVEGDFTRAGGERAVRKLLASAPEVDGIFVANDLMADGALRVLQESGRRVPDDVAVIGFDDSTAATECHPPLSTVRQPVEEMAGEMAQLLLTRLREPTRSPRSVIFNPELVLRASA</sequence>
<evidence type="ECO:0000256" key="2">
    <source>
        <dbReference type="ARBA" id="ARBA00023125"/>
    </source>
</evidence>
<comment type="caution">
    <text evidence="5">The sequence shown here is derived from an EMBL/GenBank/DDBJ whole genome shotgun (WGS) entry which is preliminary data.</text>
</comment>
<dbReference type="PANTHER" id="PTHR30146">
    <property type="entry name" value="LACI-RELATED TRANSCRIPTIONAL REPRESSOR"/>
    <property type="match status" value="1"/>
</dbReference>
<dbReference type="PROSITE" id="PS50932">
    <property type="entry name" value="HTH_LACI_2"/>
    <property type="match status" value="1"/>
</dbReference>
<dbReference type="GO" id="GO:0003700">
    <property type="term" value="F:DNA-binding transcription factor activity"/>
    <property type="evidence" value="ECO:0007669"/>
    <property type="project" value="TreeGrafter"/>
</dbReference>
<dbReference type="SUPFAM" id="SSF47413">
    <property type="entry name" value="lambda repressor-like DNA-binding domains"/>
    <property type="match status" value="1"/>
</dbReference>
<reference evidence="5" key="2">
    <citation type="submission" date="2020-09" db="EMBL/GenBank/DDBJ databases">
        <authorList>
            <person name="Sun Q."/>
            <person name="Ohkuma M."/>
        </authorList>
    </citation>
    <scope>NUCLEOTIDE SEQUENCE</scope>
    <source>
        <strain evidence="5">JCM 19831</strain>
    </source>
</reference>
<dbReference type="InterPro" id="IPR046335">
    <property type="entry name" value="LacI/GalR-like_sensor"/>
</dbReference>
<dbReference type="GO" id="GO:0000976">
    <property type="term" value="F:transcription cis-regulatory region binding"/>
    <property type="evidence" value="ECO:0007669"/>
    <property type="project" value="TreeGrafter"/>
</dbReference>
<dbReference type="SUPFAM" id="SSF53822">
    <property type="entry name" value="Periplasmic binding protein-like I"/>
    <property type="match status" value="1"/>
</dbReference>
<dbReference type="CDD" id="cd01392">
    <property type="entry name" value="HTH_LacI"/>
    <property type="match status" value="1"/>
</dbReference>
<name>A0A917U663_9ACTN</name>
<dbReference type="Proteomes" id="UP000642070">
    <property type="component" value="Unassembled WGS sequence"/>
</dbReference>
<evidence type="ECO:0000313" key="5">
    <source>
        <dbReference type="EMBL" id="GGM61708.1"/>
    </source>
</evidence>
<dbReference type="Gene3D" id="3.40.50.2300">
    <property type="match status" value="2"/>
</dbReference>
<gene>
    <name evidence="5" type="ORF">GCM10007977_073970</name>
</gene>
<protein>
    <submittedName>
        <fullName evidence="5">LacI family transcriptional regulator</fullName>
    </submittedName>
</protein>
<dbReference type="InterPro" id="IPR010982">
    <property type="entry name" value="Lambda_DNA-bd_dom_sf"/>
</dbReference>
<proteinExistence type="predicted"/>
<dbReference type="InterPro" id="IPR000843">
    <property type="entry name" value="HTH_LacI"/>
</dbReference>
<dbReference type="SMART" id="SM00354">
    <property type="entry name" value="HTH_LACI"/>
    <property type="match status" value="1"/>
</dbReference>
<dbReference type="PANTHER" id="PTHR30146:SF109">
    <property type="entry name" value="HTH-TYPE TRANSCRIPTIONAL REGULATOR GALS"/>
    <property type="match status" value="1"/>
</dbReference>
<keyword evidence="3" id="KW-0804">Transcription</keyword>
<dbReference type="CDD" id="cd06267">
    <property type="entry name" value="PBP1_LacI_sugar_binding-like"/>
    <property type="match status" value="1"/>
</dbReference>
<evidence type="ECO:0000313" key="6">
    <source>
        <dbReference type="Proteomes" id="UP000642070"/>
    </source>
</evidence>